<keyword evidence="2" id="KW-1185">Reference proteome</keyword>
<organism evidence="1 2">
    <name type="scientific">Lysinibacillus louembei</name>
    <dbReference type="NCBI Taxonomy" id="1470088"/>
    <lineage>
        <taxon>Bacteria</taxon>
        <taxon>Bacillati</taxon>
        <taxon>Bacillota</taxon>
        <taxon>Bacilli</taxon>
        <taxon>Bacillales</taxon>
        <taxon>Bacillaceae</taxon>
        <taxon>Lysinibacillus</taxon>
    </lineage>
</organism>
<evidence type="ECO:0000313" key="1">
    <source>
        <dbReference type="EMBL" id="WPK13580.1"/>
    </source>
</evidence>
<evidence type="ECO:0000313" key="2">
    <source>
        <dbReference type="Proteomes" id="UP001322664"/>
    </source>
</evidence>
<dbReference type="EMBL" id="CP137624">
    <property type="protein sequence ID" value="WPK13580.1"/>
    <property type="molecule type" value="Genomic_DNA"/>
</dbReference>
<reference evidence="1 2" key="1">
    <citation type="submission" date="2023-09" db="EMBL/GenBank/DDBJ databases">
        <authorList>
            <person name="Page C.A."/>
            <person name="Perez-Diaz I.M."/>
        </authorList>
    </citation>
    <scope>NUCLEOTIDE SEQUENCE [LARGE SCALE GENOMIC DNA]</scope>
    <source>
        <strain evidence="1 2">Ll15</strain>
    </source>
</reference>
<dbReference type="RefSeq" id="WP_319838059.1">
    <property type="nucleotide sequence ID" value="NZ_CP137624.1"/>
</dbReference>
<protein>
    <submittedName>
        <fullName evidence="1">Uncharacterized protein</fullName>
    </submittedName>
</protein>
<sequence>MAEKRIIDIRLFEELENTRSFPDYAGKIYAIEKEVHLICTRFARKLREQNFITGEFDHVYIVMTPLLGEQVVREAERQIDKRVKCYYVGVAIDSFNYKSVKEKEVYILELVAKVLLEIAHNAEQADLVISTHQLLLQLGSEVEITHLTKETKKYKIMITYQIHPNNAKSKAIIEYHDLQQAVKRKKAFLELNMYEDIYFLASTVMLQKDMICIKPKTSETARYHTKDYVTPINLAIEEIPYME</sequence>
<proteinExistence type="predicted"/>
<gene>
    <name evidence="1" type="ORF">R6U77_07905</name>
</gene>
<accession>A0ABZ0S2X3</accession>
<dbReference type="Proteomes" id="UP001322664">
    <property type="component" value="Chromosome"/>
</dbReference>
<name>A0ABZ0S2X3_9BACI</name>